<sequence length="173" mass="20725">MDVPTLNLIEERLYLQTIPGKLLKFYVAIVPDSKFNGMRYYFKAHEFGRLFNIHKPHTYIRHNMASELYIEWASIKNHLKLDGDEIDTAEWTDRNLFLTETGLMMLMAHVPLAIKSEIILYFNRYLKPKLYVTLTMMRYENIMYKRLKFYYHSWFMFKNTIDNGTKPDSLSSS</sequence>
<organism evidence="1 2">
    <name type="scientific">Leucania separata nucleopolyhedrovirus</name>
    <name type="common">LsNPV</name>
    <dbReference type="NCBI Taxonomy" id="1307956"/>
    <lineage>
        <taxon>Viruses</taxon>
        <taxon>Viruses incertae sedis</taxon>
        <taxon>Naldaviricetes</taxon>
        <taxon>Lefavirales</taxon>
        <taxon>Baculoviridae</taxon>
        <taxon>Alphabaculovirus</taxon>
        <taxon>Alphabaculovirus leseparatae</taxon>
    </lineage>
</organism>
<name>Q0IKZ3_NPVLS</name>
<keyword evidence="2" id="KW-1185">Reference proteome</keyword>
<evidence type="ECO:0000313" key="1">
    <source>
        <dbReference type="EMBL" id="AAR28890.1"/>
    </source>
</evidence>
<dbReference type="GeneID" id="5176323"/>
<dbReference type="KEGG" id="vg:5176323"/>
<protein>
    <submittedName>
        <fullName evidence="1">ORF126</fullName>
    </submittedName>
</protein>
<reference evidence="1 2" key="2">
    <citation type="journal article" date="2007" name="Virus Res.">
        <title>P13 of Leucania separata multiple nuclear polyhedrosis virus affected the polyhedra and budded virions yields of AcMNPV.</title>
        <authorList>
            <person name="Du E.Q."/>
            <person name="Yan F."/>
            <person name="Jin W.X."/>
            <person name="Lu N."/>
            <person name="Xiao H.Z."/>
            <person name="Lu S.Y."/>
            <person name="Qi Y.P."/>
        </authorList>
    </citation>
    <scope>NUCLEOTIDE SEQUENCE [LARGE SCALE GENOMIC DNA]</scope>
    <source>
        <strain evidence="1 2">AH1</strain>
    </source>
</reference>
<dbReference type="Proteomes" id="UP000201737">
    <property type="component" value="Segment"/>
</dbReference>
<evidence type="ECO:0000313" key="2">
    <source>
        <dbReference type="Proteomes" id="UP000201737"/>
    </source>
</evidence>
<accession>Q0IKZ3</accession>
<dbReference type="EMBL" id="AY394490">
    <property type="protein sequence ID" value="AAR28890.1"/>
    <property type="molecule type" value="Genomic_DNA"/>
</dbReference>
<organismHost>
    <name type="scientific">Lepidoptera</name>
    <name type="common">moths &amp; butterflies</name>
    <dbReference type="NCBI Taxonomy" id="7088"/>
</organismHost>
<dbReference type="RefSeq" id="YP_758423.1">
    <property type="nucleotide sequence ID" value="NC_008348.1"/>
</dbReference>
<reference evidence="1 2" key="1">
    <citation type="journal article" date="2007" name="Virus Genes">
        <title>Genome sequence of Leucania seperata nucleopolyhedrovirus.</title>
        <authorList>
            <person name="Xiao H."/>
            <person name="Qi Y."/>
        </authorList>
    </citation>
    <scope>NUCLEOTIDE SEQUENCE [LARGE SCALE GENOMIC DNA]</scope>
    <source>
        <strain evidence="1 2">AH1</strain>
    </source>
</reference>
<proteinExistence type="predicted"/>